<dbReference type="Proteomes" id="UP001194468">
    <property type="component" value="Unassembled WGS sequence"/>
</dbReference>
<sequence>MSPLGSTTVVATLVTVEFDYTYPDIFEGALVVDRLCANTLRLSPSISTLWGSLDAFAGHRAVWGSPAEFTSFSTSSAPFASSLDSVFRSSPPLASTTSPGAVPSHRIDNLHMGYRMPSASSWVIYNALQLVIVSAVGRHSTISLTGWGRWGVWSSFARRVLCSMSLGARSSTLFVGRRDLAVVVAAWLISGVARLHCPLPLEWRALGGPPGRVVASAAAAAAVIAVGLSQAQTLHANEPRRNGHELAAQGDDIDIDKRQAHAKRVDSRTEPSGGGIVDSSGGVVSTTIWW</sequence>
<reference evidence="1" key="1">
    <citation type="submission" date="2019-10" db="EMBL/GenBank/DDBJ databases">
        <authorList>
            <consortium name="DOE Joint Genome Institute"/>
            <person name="Kuo A."/>
            <person name="Miyauchi S."/>
            <person name="Kiss E."/>
            <person name="Drula E."/>
            <person name="Kohler A."/>
            <person name="Sanchez-Garcia M."/>
            <person name="Andreopoulos B."/>
            <person name="Barry K.W."/>
            <person name="Bonito G."/>
            <person name="Buee M."/>
            <person name="Carver A."/>
            <person name="Chen C."/>
            <person name="Cichocki N."/>
            <person name="Clum A."/>
            <person name="Culley D."/>
            <person name="Crous P.W."/>
            <person name="Fauchery L."/>
            <person name="Girlanda M."/>
            <person name="Hayes R."/>
            <person name="Keri Z."/>
            <person name="LaButti K."/>
            <person name="Lipzen A."/>
            <person name="Lombard V."/>
            <person name="Magnuson J."/>
            <person name="Maillard F."/>
            <person name="Morin E."/>
            <person name="Murat C."/>
            <person name="Nolan M."/>
            <person name="Ohm R."/>
            <person name="Pangilinan J."/>
            <person name="Pereira M."/>
            <person name="Perotto S."/>
            <person name="Peter M."/>
            <person name="Riley R."/>
            <person name="Sitrit Y."/>
            <person name="Stielow B."/>
            <person name="Szollosi G."/>
            <person name="Zifcakova L."/>
            <person name="Stursova M."/>
            <person name="Spatafora J.W."/>
            <person name="Tedersoo L."/>
            <person name="Vaario L.-M."/>
            <person name="Yamada A."/>
            <person name="Yan M."/>
            <person name="Wang P."/>
            <person name="Xu J."/>
            <person name="Bruns T."/>
            <person name="Baldrian P."/>
            <person name="Vilgalys R."/>
            <person name="Henrissat B."/>
            <person name="Grigoriev I.V."/>
            <person name="Hibbett D."/>
            <person name="Nagy L.G."/>
            <person name="Martin F.M."/>
        </authorList>
    </citation>
    <scope>NUCLEOTIDE SEQUENCE</scope>
    <source>
        <strain evidence="1">BED1</strain>
    </source>
</reference>
<gene>
    <name evidence="1" type="ORF">L210DRAFT_3638773</name>
</gene>
<protein>
    <submittedName>
        <fullName evidence="1">Uncharacterized protein</fullName>
    </submittedName>
</protein>
<keyword evidence="2" id="KW-1185">Reference proteome</keyword>
<reference evidence="1" key="2">
    <citation type="journal article" date="2020" name="Nat. Commun.">
        <title>Large-scale genome sequencing of mycorrhizal fungi provides insights into the early evolution of symbiotic traits.</title>
        <authorList>
            <person name="Miyauchi S."/>
            <person name="Kiss E."/>
            <person name="Kuo A."/>
            <person name="Drula E."/>
            <person name="Kohler A."/>
            <person name="Sanchez-Garcia M."/>
            <person name="Morin E."/>
            <person name="Andreopoulos B."/>
            <person name="Barry K.W."/>
            <person name="Bonito G."/>
            <person name="Buee M."/>
            <person name="Carver A."/>
            <person name="Chen C."/>
            <person name="Cichocki N."/>
            <person name="Clum A."/>
            <person name="Culley D."/>
            <person name="Crous P.W."/>
            <person name="Fauchery L."/>
            <person name="Girlanda M."/>
            <person name="Hayes R.D."/>
            <person name="Keri Z."/>
            <person name="LaButti K."/>
            <person name="Lipzen A."/>
            <person name="Lombard V."/>
            <person name="Magnuson J."/>
            <person name="Maillard F."/>
            <person name="Murat C."/>
            <person name="Nolan M."/>
            <person name="Ohm R.A."/>
            <person name="Pangilinan J."/>
            <person name="Pereira M.F."/>
            <person name="Perotto S."/>
            <person name="Peter M."/>
            <person name="Pfister S."/>
            <person name="Riley R."/>
            <person name="Sitrit Y."/>
            <person name="Stielow J.B."/>
            <person name="Szollosi G."/>
            <person name="Zifcakova L."/>
            <person name="Stursova M."/>
            <person name="Spatafora J.W."/>
            <person name="Tedersoo L."/>
            <person name="Vaario L.M."/>
            <person name="Yamada A."/>
            <person name="Yan M."/>
            <person name="Wang P."/>
            <person name="Xu J."/>
            <person name="Bruns T."/>
            <person name="Baldrian P."/>
            <person name="Vilgalys R."/>
            <person name="Dunand C."/>
            <person name="Henrissat B."/>
            <person name="Grigoriev I.V."/>
            <person name="Hibbett D."/>
            <person name="Nagy L.G."/>
            <person name="Martin F.M."/>
        </authorList>
    </citation>
    <scope>NUCLEOTIDE SEQUENCE</scope>
    <source>
        <strain evidence="1">BED1</strain>
    </source>
</reference>
<proteinExistence type="predicted"/>
<organism evidence="1 2">
    <name type="scientific">Boletus edulis BED1</name>
    <dbReference type="NCBI Taxonomy" id="1328754"/>
    <lineage>
        <taxon>Eukaryota</taxon>
        <taxon>Fungi</taxon>
        <taxon>Dikarya</taxon>
        <taxon>Basidiomycota</taxon>
        <taxon>Agaricomycotina</taxon>
        <taxon>Agaricomycetes</taxon>
        <taxon>Agaricomycetidae</taxon>
        <taxon>Boletales</taxon>
        <taxon>Boletineae</taxon>
        <taxon>Boletaceae</taxon>
        <taxon>Boletoideae</taxon>
        <taxon>Boletus</taxon>
    </lineage>
</organism>
<dbReference type="EMBL" id="WHUW01000001">
    <property type="protein sequence ID" value="KAF8452215.1"/>
    <property type="molecule type" value="Genomic_DNA"/>
</dbReference>
<evidence type="ECO:0000313" key="2">
    <source>
        <dbReference type="Proteomes" id="UP001194468"/>
    </source>
</evidence>
<name>A0AAD4GLB2_BOLED</name>
<accession>A0AAD4GLB2</accession>
<comment type="caution">
    <text evidence="1">The sequence shown here is derived from an EMBL/GenBank/DDBJ whole genome shotgun (WGS) entry which is preliminary data.</text>
</comment>
<dbReference type="AlphaFoldDB" id="A0AAD4GLB2"/>
<evidence type="ECO:0000313" key="1">
    <source>
        <dbReference type="EMBL" id="KAF8452215.1"/>
    </source>
</evidence>